<reference evidence="3" key="2">
    <citation type="submission" date="2017-05" db="EMBL/GenBank/DDBJ databases">
        <authorList>
            <person name="Song R."/>
            <person name="Chenine A.L."/>
            <person name="Ruprecht R.M."/>
        </authorList>
    </citation>
    <scope>NUCLEOTIDE SEQUENCE</scope>
    <source>
        <strain evidence="3">SCGC AB-777_O03</strain>
    </source>
</reference>
<dbReference type="EMBL" id="QEFH01000008">
    <property type="protein sequence ID" value="PVU71294.1"/>
    <property type="molecule type" value="Genomic_DNA"/>
</dbReference>
<gene>
    <name evidence="3" type="ORF">DDW05_01505</name>
    <name evidence="2" type="ORF">DDW05_03005</name>
</gene>
<evidence type="ECO:0000313" key="3">
    <source>
        <dbReference type="EMBL" id="PVU71294.1"/>
    </source>
</evidence>
<dbReference type="Proteomes" id="UP000245908">
    <property type="component" value="Unassembled WGS sequence"/>
</dbReference>
<name>A0A2T9WTW8_NANST</name>
<feature type="transmembrane region" description="Helical" evidence="1">
    <location>
        <begin position="12"/>
        <end position="34"/>
    </location>
</feature>
<dbReference type="AlphaFoldDB" id="A0A2T9WTW8"/>
<organism evidence="3 4">
    <name type="scientific">Nanobsidianus stetteri</name>
    <dbReference type="NCBI Taxonomy" id="1294122"/>
    <lineage>
        <taxon>Archaea</taxon>
        <taxon>Nanobdellota</taxon>
        <taxon>Candidatus Nanoarchaeia</taxon>
        <taxon>Nanoarchaeales</taxon>
        <taxon>Nanopusillaceae</taxon>
        <taxon>Candidatus Nanobsidianus</taxon>
    </lineage>
</organism>
<keyword evidence="1" id="KW-0812">Transmembrane</keyword>
<sequence length="62" mass="6623">MVKKGQSLSINTLIILIIGLVVLIIIILFFTGTFSKGVVGTNNVLNPAINQTNQSGQLINNL</sequence>
<dbReference type="EMBL" id="QEFH01000031">
    <property type="protein sequence ID" value="PVU70201.1"/>
    <property type="molecule type" value="Genomic_DNA"/>
</dbReference>
<evidence type="ECO:0000313" key="4">
    <source>
        <dbReference type="Proteomes" id="UP000245908"/>
    </source>
</evidence>
<protein>
    <submittedName>
        <fullName evidence="3">Uncharacterized protein</fullName>
    </submittedName>
</protein>
<keyword evidence="1" id="KW-0472">Membrane</keyword>
<keyword evidence="1" id="KW-1133">Transmembrane helix</keyword>
<comment type="caution">
    <text evidence="3">The sequence shown here is derived from an EMBL/GenBank/DDBJ whole genome shotgun (WGS) entry which is preliminary data.</text>
</comment>
<accession>A0A2T9WTW8</accession>
<feature type="non-terminal residue" evidence="3">
    <location>
        <position position="62"/>
    </location>
</feature>
<evidence type="ECO:0000256" key="1">
    <source>
        <dbReference type="SAM" id="Phobius"/>
    </source>
</evidence>
<proteinExistence type="predicted"/>
<reference evidence="3 4" key="1">
    <citation type="journal article" date="2015" name="Appl. Environ. Microbiol.">
        <title>Nanoarchaeota, Their Sulfolobales Host, and Nanoarchaeota Virus Distribution across Yellowstone National Park Hot Springs.</title>
        <authorList>
            <person name="Munson-McGee J.H."/>
            <person name="Field E.K."/>
            <person name="Bateson M."/>
            <person name="Rooney C."/>
            <person name="Stepanauskas R."/>
            <person name="Young M.J."/>
        </authorList>
    </citation>
    <scope>NUCLEOTIDE SEQUENCE [LARGE SCALE GENOMIC DNA]</scope>
    <source>
        <strain evidence="3">SCGC AB-777_O03</strain>
    </source>
</reference>
<evidence type="ECO:0000313" key="2">
    <source>
        <dbReference type="EMBL" id="PVU70201.1"/>
    </source>
</evidence>